<reference evidence="3" key="1">
    <citation type="journal article" date="2014" name="Int. J. Syst. Evol. Microbiol.">
        <title>Complete genome of a new Firmicutes species belonging to the dominant human colonic microbiota ('Ruminococcus bicirculans') reveals two chromosomes and a selective capacity to utilize plant glucans.</title>
        <authorList>
            <consortium name="NISC Comparative Sequencing Program"/>
            <person name="Wegmann U."/>
            <person name="Louis P."/>
            <person name="Goesmann A."/>
            <person name="Henrissat B."/>
            <person name="Duncan S.H."/>
            <person name="Flint H.J."/>
        </authorList>
    </citation>
    <scope>NUCLEOTIDE SEQUENCE</scope>
    <source>
        <strain evidence="3">CECT 7184</strain>
    </source>
</reference>
<evidence type="ECO:0000313" key="2">
    <source>
        <dbReference type="EMBL" id="MDN3706406.1"/>
    </source>
</evidence>
<evidence type="ECO:0000313" key="3">
    <source>
        <dbReference type="EMBL" id="MDN3709638.1"/>
    </source>
</evidence>
<dbReference type="Gene3D" id="3.40.630.30">
    <property type="match status" value="1"/>
</dbReference>
<keyword evidence="3" id="KW-0808">Transferase</keyword>
<reference evidence="3" key="3">
    <citation type="submission" date="2023-06" db="EMBL/GenBank/DDBJ databases">
        <authorList>
            <person name="Lucena T."/>
            <person name="Sun Q."/>
        </authorList>
    </citation>
    <scope>NUCLEOTIDE SEQUENCE</scope>
    <source>
        <strain evidence="3">CECT 7184</strain>
    </source>
</reference>
<organism evidence="3 4">
    <name type="scientific">Paenimyroides ceti</name>
    <dbReference type="NCBI Taxonomy" id="395087"/>
    <lineage>
        <taxon>Bacteria</taxon>
        <taxon>Pseudomonadati</taxon>
        <taxon>Bacteroidota</taxon>
        <taxon>Flavobacteriia</taxon>
        <taxon>Flavobacteriales</taxon>
        <taxon>Flavobacteriaceae</taxon>
        <taxon>Paenimyroides</taxon>
    </lineage>
</organism>
<dbReference type="RefSeq" id="WP_290362479.1">
    <property type="nucleotide sequence ID" value="NZ_JAUFQU010000001.1"/>
</dbReference>
<evidence type="ECO:0000313" key="4">
    <source>
        <dbReference type="Proteomes" id="UP001242368"/>
    </source>
</evidence>
<keyword evidence="4" id="KW-1185">Reference proteome</keyword>
<reference evidence="4" key="2">
    <citation type="journal article" date="2019" name="Int. J. Syst. Evol. Microbiol.">
        <title>The Global Catalogue of Microorganisms (GCM) 10K type strain sequencing project: providing services to taxonomists for standard genome sequencing and annotation.</title>
        <authorList>
            <consortium name="The Broad Institute Genomics Platform"/>
            <consortium name="The Broad Institute Genome Sequencing Center for Infectious Disease"/>
            <person name="Wu L."/>
            <person name="Ma J."/>
        </authorList>
    </citation>
    <scope>NUCLEOTIDE SEQUENCE [LARGE SCALE GENOMIC DNA]</scope>
    <source>
        <strain evidence="4">CECT 7184</strain>
    </source>
</reference>
<dbReference type="GO" id="GO:0016746">
    <property type="term" value="F:acyltransferase activity"/>
    <property type="evidence" value="ECO:0007669"/>
    <property type="project" value="UniProtKB-KW"/>
</dbReference>
<dbReference type="EMBL" id="JAUFQU010000001">
    <property type="protein sequence ID" value="MDN3706406.1"/>
    <property type="molecule type" value="Genomic_DNA"/>
</dbReference>
<gene>
    <name evidence="2" type="ORF">QW060_04610</name>
    <name evidence="3" type="ORF">QW060_22000</name>
</gene>
<dbReference type="Proteomes" id="UP001242368">
    <property type="component" value="Unassembled WGS sequence"/>
</dbReference>
<protein>
    <submittedName>
        <fullName evidence="3">GNAT family N-acetyltransferase</fullName>
        <ecNumber evidence="3">2.3.1.-</ecNumber>
    </submittedName>
</protein>
<dbReference type="EMBL" id="JAUFQU010000048">
    <property type="protein sequence ID" value="MDN3709638.1"/>
    <property type="molecule type" value="Genomic_DNA"/>
</dbReference>
<feature type="domain" description="BioF2-like acetyltransferase" evidence="1">
    <location>
        <begin position="210"/>
        <end position="283"/>
    </location>
</feature>
<evidence type="ECO:0000259" key="1">
    <source>
        <dbReference type="Pfam" id="PF13480"/>
    </source>
</evidence>
<name>A0ABT8CYI4_9FLAO</name>
<dbReference type="Pfam" id="PF13480">
    <property type="entry name" value="Acetyltransf_6"/>
    <property type="match status" value="1"/>
</dbReference>
<dbReference type="InterPro" id="IPR038740">
    <property type="entry name" value="BioF2-like_GNAT_dom"/>
</dbReference>
<accession>A0ABT8CYI4</accession>
<keyword evidence="3" id="KW-0012">Acyltransferase</keyword>
<dbReference type="SUPFAM" id="SSF55729">
    <property type="entry name" value="Acyl-CoA N-acyltransferases (Nat)"/>
    <property type="match status" value="1"/>
</dbReference>
<comment type="caution">
    <text evidence="3">The sequence shown here is derived from an EMBL/GenBank/DDBJ whole genome shotgun (WGS) entry which is preliminary data.</text>
</comment>
<sequence>MNFKVVPYQSSYHSLWNEFVAKAKNATFLFHRDFMEYHNDRFDDFSLMVYKEEVLIAVLPANKNEVGVYSHQGLTYGGIVVKNGIRMPDFTAAFRAILIYLNSFGIQELVIKEIPLFYTEQFSDEMKYLAFIMKAEVIRKDICSVIRLDRPFTVSKSVKRDVNNAQRRGLEIEREGDVDVFWENILEPNLMSKFGKKPVHSVEEIQLLKKRFPNNIFQFNVLEDQKVIAGTTVFVTNRVVHAQYISIDHEVEKTGVLDFLYSALMEEYSDDKEYFDFGISNENEGRNINQGLLFWKEKFGAQIVVQEFIKFDCNNYPLLDTIFI</sequence>
<proteinExistence type="predicted"/>
<dbReference type="EC" id="2.3.1.-" evidence="3"/>
<dbReference type="InterPro" id="IPR016181">
    <property type="entry name" value="Acyl_CoA_acyltransferase"/>
</dbReference>